<keyword evidence="2" id="KW-1185">Reference proteome</keyword>
<evidence type="ECO:0000313" key="2">
    <source>
        <dbReference type="Proteomes" id="UP001642360"/>
    </source>
</evidence>
<proteinExistence type="predicted"/>
<comment type="caution">
    <text evidence="1">The sequence shown here is derived from an EMBL/GenBank/DDBJ whole genome shotgun (WGS) entry which is preliminary data.</text>
</comment>
<name>A0ABC8S102_9AQUA</name>
<dbReference type="Proteomes" id="UP001642360">
    <property type="component" value="Unassembled WGS sequence"/>
</dbReference>
<dbReference type="EMBL" id="CAUOFW020002071">
    <property type="protein sequence ID" value="CAK9150914.1"/>
    <property type="molecule type" value="Genomic_DNA"/>
</dbReference>
<protein>
    <submittedName>
        <fullName evidence="1">Uncharacterized protein</fullName>
    </submittedName>
</protein>
<accession>A0ABC8S102</accession>
<dbReference type="AlphaFoldDB" id="A0ABC8S102"/>
<evidence type="ECO:0000313" key="1">
    <source>
        <dbReference type="EMBL" id="CAK9150914.1"/>
    </source>
</evidence>
<organism evidence="1 2">
    <name type="scientific">Ilex paraguariensis</name>
    <name type="common">yerba mate</name>
    <dbReference type="NCBI Taxonomy" id="185542"/>
    <lineage>
        <taxon>Eukaryota</taxon>
        <taxon>Viridiplantae</taxon>
        <taxon>Streptophyta</taxon>
        <taxon>Embryophyta</taxon>
        <taxon>Tracheophyta</taxon>
        <taxon>Spermatophyta</taxon>
        <taxon>Magnoliopsida</taxon>
        <taxon>eudicotyledons</taxon>
        <taxon>Gunneridae</taxon>
        <taxon>Pentapetalae</taxon>
        <taxon>asterids</taxon>
        <taxon>campanulids</taxon>
        <taxon>Aquifoliales</taxon>
        <taxon>Aquifoliaceae</taxon>
        <taxon>Ilex</taxon>
    </lineage>
</organism>
<sequence length="111" mass="12294">MGLLEKLIHSITSKSVKTREVSLHCIFDIVEVGNKTSLEWMFSLQVVEKLVNIEKAAGGSGETMVAFLKGIDKCKHISTAERRVMKQQVVRKRAQKALVVVVDTGNRSLVA</sequence>
<gene>
    <name evidence="1" type="ORF">ILEXP_LOCUS19068</name>
</gene>
<reference evidence="1 2" key="1">
    <citation type="submission" date="2024-02" db="EMBL/GenBank/DDBJ databases">
        <authorList>
            <person name="Vignale AGUSTIN F."/>
            <person name="Sosa J E."/>
            <person name="Modenutti C."/>
        </authorList>
    </citation>
    <scope>NUCLEOTIDE SEQUENCE [LARGE SCALE GENOMIC DNA]</scope>
</reference>